<accession>A0A4C1TH21</accession>
<evidence type="ECO:0000313" key="2">
    <source>
        <dbReference type="Proteomes" id="UP000299102"/>
    </source>
</evidence>
<evidence type="ECO:0000313" key="1">
    <source>
        <dbReference type="EMBL" id="GBP13809.1"/>
    </source>
</evidence>
<organism evidence="1 2">
    <name type="scientific">Eumeta variegata</name>
    <name type="common">Bagworm moth</name>
    <name type="synonym">Eumeta japonica</name>
    <dbReference type="NCBI Taxonomy" id="151549"/>
    <lineage>
        <taxon>Eukaryota</taxon>
        <taxon>Metazoa</taxon>
        <taxon>Ecdysozoa</taxon>
        <taxon>Arthropoda</taxon>
        <taxon>Hexapoda</taxon>
        <taxon>Insecta</taxon>
        <taxon>Pterygota</taxon>
        <taxon>Neoptera</taxon>
        <taxon>Endopterygota</taxon>
        <taxon>Lepidoptera</taxon>
        <taxon>Glossata</taxon>
        <taxon>Ditrysia</taxon>
        <taxon>Tineoidea</taxon>
        <taxon>Psychidae</taxon>
        <taxon>Oiketicinae</taxon>
        <taxon>Eumeta</taxon>
    </lineage>
</organism>
<gene>
    <name evidence="1" type="ORF">EVAR_8024_1</name>
</gene>
<dbReference type="Proteomes" id="UP000299102">
    <property type="component" value="Unassembled WGS sequence"/>
</dbReference>
<dbReference type="AlphaFoldDB" id="A0A4C1TH21"/>
<sequence>MSPQMLMRGVVQGMHVGRTPGRSSVAAEAVCFPMVNGCATIELTTATLPGVTFFMWGFYSDTRETAHFSTNTEVVFGLLCLGKDREDQSERRAISAAESVHRVHWKALAAEVSFNFLDEKISWDAADSGLNFALLLEGVSVELDTIVHEVFVETSECLNIRAYYFNAVVSGTDGLGVIYPQTALVCGYFNEVCAFAQKNGGGAHFRPGRCSGFDTRRGRHFVDLHLRGGGSRSLGRN</sequence>
<dbReference type="EMBL" id="BGZK01000059">
    <property type="protein sequence ID" value="GBP13809.1"/>
    <property type="molecule type" value="Genomic_DNA"/>
</dbReference>
<reference evidence="1 2" key="1">
    <citation type="journal article" date="2019" name="Commun. Biol.">
        <title>The bagworm genome reveals a unique fibroin gene that provides high tensile strength.</title>
        <authorList>
            <person name="Kono N."/>
            <person name="Nakamura H."/>
            <person name="Ohtoshi R."/>
            <person name="Tomita M."/>
            <person name="Numata K."/>
            <person name="Arakawa K."/>
        </authorList>
    </citation>
    <scope>NUCLEOTIDE SEQUENCE [LARGE SCALE GENOMIC DNA]</scope>
</reference>
<comment type="caution">
    <text evidence="1">The sequence shown here is derived from an EMBL/GenBank/DDBJ whole genome shotgun (WGS) entry which is preliminary data.</text>
</comment>
<keyword evidence="2" id="KW-1185">Reference proteome</keyword>
<name>A0A4C1TH21_EUMVA</name>
<proteinExistence type="predicted"/>
<protein>
    <submittedName>
        <fullName evidence="1">Uncharacterized protein</fullName>
    </submittedName>
</protein>